<dbReference type="OrthoDB" id="10019422at2759"/>
<feature type="active site" evidence="3">
    <location>
        <position position="173"/>
    </location>
</feature>
<dbReference type="Pfam" id="PF02560">
    <property type="entry name" value="Cyanate_lyase"/>
    <property type="match status" value="1"/>
</dbReference>
<gene>
    <name evidence="3" type="primary">cyn1</name>
    <name evidence="5" type="ORF">FOXG_06551</name>
</gene>
<evidence type="ECO:0000256" key="1">
    <source>
        <dbReference type="ARBA" id="ARBA00003561"/>
    </source>
</evidence>
<dbReference type="NCBIfam" id="TIGR00673">
    <property type="entry name" value="cynS"/>
    <property type="match status" value="1"/>
</dbReference>
<dbReference type="GO" id="GO:0008824">
    <property type="term" value="F:cyanate hydratase activity"/>
    <property type="evidence" value="ECO:0007669"/>
    <property type="project" value="UniProtKB-UniRule"/>
</dbReference>
<dbReference type="InterPro" id="IPR036581">
    <property type="entry name" value="Cyanate_lyase_C_sf"/>
</dbReference>
<dbReference type="KEGG" id="fox:FOXG_06551"/>
<dbReference type="InterPro" id="IPR008076">
    <property type="entry name" value="Cyanase"/>
</dbReference>
<keyword evidence="2 3" id="KW-0456">Lyase</keyword>
<dbReference type="SUPFAM" id="SSF55234">
    <property type="entry name" value="Cyanase C-terminal domain"/>
    <property type="match status" value="1"/>
</dbReference>
<name>A0A0J9UYN3_FUSO4</name>
<dbReference type="SUPFAM" id="SSF47413">
    <property type="entry name" value="lambda repressor-like DNA-binding domains"/>
    <property type="match status" value="1"/>
</dbReference>
<dbReference type="GO" id="GO:0003677">
    <property type="term" value="F:DNA binding"/>
    <property type="evidence" value="ECO:0007669"/>
    <property type="project" value="InterPro"/>
</dbReference>
<feature type="active site" evidence="3">
    <location>
        <position position="170"/>
    </location>
</feature>
<evidence type="ECO:0000256" key="3">
    <source>
        <dbReference type="HAMAP-Rule" id="MF_03139"/>
    </source>
</evidence>
<dbReference type="Proteomes" id="UP000009097">
    <property type="component" value="Unassembled WGS sequence"/>
</dbReference>
<dbReference type="InterPro" id="IPR010982">
    <property type="entry name" value="Lambda_DNA-bd_dom_sf"/>
</dbReference>
<dbReference type="Gene3D" id="3.30.1160.10">
    <property type="entry name" value="Cyanate lyase, C-terminal domain"/>
    <property type="match status" value="1"/>
</dbReference>
<comment type="similarity">
    <text evidence="3">Belongs to the cyanase family.</text>
</comment>
<dbReference type="EC" id="4.2.1.104" evidence="3"/>
<dbReference type="RefSeq" id="XP_018242489.1">
    <property type="nucleotide sequence ID" value="XM_018385233.1"/>
</dbReference>
<sequence>MRRSKKRLARDYKIPGIIRFSYLSSRPLPSQPTQQIPDTPRPSQLLFLATPQAANNYHSISFTSLIMSFEGRLATLDPLIAERVPPHCTALFEAKQAKGLTFEAIAKHLGRSEVACAALFYAQTTATDEDIEKLSQLLDLPLPMLTNAMGVFPNRGHSGPMPPVEPLIYRLYEVVQNYGYAYKAILNEKFGDGIMSAIRFGTKVEKDIDEEGNPWVVITMRGKWLPSNRF</sequence>
<reference evidence="5" key="1">
    <citation type="submission" date="2007-04" db="EMBL/GenBank/DDBJ databases">
        <authorList>
            <consortium name="The Broad Institute Genome Sequencing Platform"/>
            <person name="Birren B."/>
            <person name="Lander E."/>
            <person name="Galagan J."/>
            <person name="Nusbaum C."/>
            <person name="Devon K."/>
            <person name="Ma L.-J."/>
            <person name="Jaffe D."/>
            <person name="Butler J."/>
            <person name="Alvarez P."/>
            <person name="Gnerre S."/>
            <person name="Grabherr M."/>
            <person name="Kleber M."/>
            <person name="Mauceli E."/>
            <person name="Brockman W."/>
            <person name="MacCallum I.A."/>
            <person name="Young S."/>
            <person name="LaButti K."/>
            <person name="DeCaprio D."/>
            <person name="Crawford M."/>
            <person name="Koehrsen M."/>
            <person name="Engels R."/>
            <person name="Montgomery P."/>
            <person name="Pearson M."/>
            <person name="Howarth C."/>
            <person name="Larson L."/>
            <person name="White J."/>
            <person name="O'Leary S."/>
            <person name="Kodira C."/>
            <person name="Zeng Q."/>
            <person name="Yandava C."/>
            <person name="Alvarado L."/>
            <person name="Kistler C."/>
            <person name="Shim W.-B."/>
            <person name="Kang S."/>
            <person name="Woloshuk C."/>
        </authorList>
    </citation>
    <scope>NUCLEOTIDE SEQUENCE</scope>
    <source>
        <strain evidence="5">4287</strain>
    </source>
</reference>
<feature type="domain" description="Cyanate lyase C-terminal" evidence="4">
    <location>
        <begin position="157"/>
        <end position="230"/>
    </location>
</feature>
<dbReference type="PANTHER" id="PTHR34186">
    <property type="entry name" value="CYANATE HYDRATASE"/>
    <property type="match status" value="1"/>
</dbReference>
<evidence type="ECO:0000313" key="5">
    <source>
        <dbReference type="EMBL" id="KNB04444.1"/>
    </source>
</evidence>
<dbReference type="AlphaFoldDB" id="A0A0J9UYN3"/>
<dbReference type="SMART" id="SM01116">
    <property type="entry name" value="Cyanate_lyase"/>
    <property type="match status" value="1"/>
</dbReference>
<dbReference type="HAMAP" id="MF_00535">
    <property type="entry name" value="Cyanate_hydrat"/>
    <property type="match status" value="1"/>
</dbReference>
<feature type="active site" evidence="3">
    <location>
        <position position="196"/>
    </location>
</feature>
<organism evidence="5 6">
    <name type="scientific">Fusarium oxysporum f. sp. lycopersici (strain 4287 / CBS 123668 / FGSC 9935 / NRRL 34936)</name>
    <name type="common">Fusarium vascular wilt of tomato</name>
    <dbReference type="NCBI Taxonomy" id="426428"/>
    <lineage>
        <taxon>Eukaryota</taxon>
        <taxon>Fungi</taxon>
        <taxon>Dikarya</taxon>
        <taxon>Ascomycota</taxon>
        <taxon>Pezizomycotina</taxon>
        <taxon>Sordariomycetes</taxon>
        <taxon>Hypocreomycetidae</taxon>
        <taxon>Hypocreales</taxon>
        <taxon>Nectriaceae</taxon>
        <taxon>Fusarium</taxon>
        <taxon>Fusarium oxysporum species complex</taxon>
    </lineage>
</organism>
<dbReference type="VEuPathDB" id="FungiDB:FOXG_06551"/>
<comment type="catalytic activity">
    <reaction evidence="3">
        <text>cyanate + hydrogencarbonate + 3 H(+) = NH4(+) + 2 CO2</text>
        <dbReference type="Rhea" id="RHEA:11120"/>
        <dbReference type="ChEBI" id="CHEBI:15378"/>
        <dbReference type="ChEBI" id="CHEBI:16526"/>
        <dbReference type="ChEBI" id="CHEBI:17544"/>
        <dbReference type="ChEBI" id="CHEBI:28938"/>
        <dbReference type="ChEBI" id="CHEBI:29195"/>
        <dbReference type="EC" id="4.2.1.104"/>
    </reaction>
</comment>
<accession>A0A0J9UYN3</accession>
<protein>
    <recommendedName>
        <fullName evidence="3">Cyanate hydratase</fullName>
        <shortName evidence="3">Cyanase</shortName>
        <ecNumber evidence="3">4.2.1.104</ecNumber>
    </recommendedName>
    <alternativeName>
        <fullName evidence="3">Cyanate hydrolase</fullName>
    </alternativeName>
    <alternativeName>
        <fullName evidence="3">Cyanate lyase</fullName>
    </alternativeName>
</protein>
<dbReference type="CDD" id="cd00559">
    <property type="entry name" value="Cyanase_C"/>
    <property type="match status" value="1"/>
</dbReference>
<comment type="function">
    <text evidence="1 3">Catalyzes the reaction of cyanate with bicarbonate to produce ammonia and carbon dioxide.</text>
</comment>
<evidence type="ECO:0000259" key="4">
    <source>
        <dbReference type="SMART" id="SM01116"/>
    </source>
</evidence>
<dbReference type="EMBL" id="DS231702">
    <property type="protein sequence ID" value="KNB04444.1"/>
    <property type="molecule type" value="Genomic_DNA"/>
</dbReference>
<dbReference type="PANTHER" id="PTHR34186:SF2">
    <property type="entry name" value="CYANATE HYDRATASE"/>
    <property type="match status" value="1"/>
</dbReference>
<proteinExistence type="inferred from homology"/>
<dbReference type="PRINTS" id="PR01693">
    <property type="entry name" value="CYANASE"/>
</dbReference>
<evidence type="ECO:0000313" key="6">
    <source>
        <dbReference type="Proteomes" id="UP000009097"/>
    </source>
</evidence>
<dbReference type="Gene3D" id="1.10.260.40">
    <property type="entry name" value="lambda repressor-like DNA-binding domains"/>
    <property type="match status" value="1"/>
</dbReference>
<evidence type="ECO:0000256" key="2">
    <source>
        <dbReference type="ARBA" id="ARBA00023239"/>
    </source>
</evidence>
<dbReference type="InterPro" id="IPR003712">
    <property type="entry name" value="Cyanate_lyase_C"/>
</dbReference>
<dbReference type="GeneID" id="28948421"/>
<reference evidence="5" key="2">
    <citation type="journal article" date="2010" name="Nature">
        <title>Comparative genomics reveals mobile pathogenicity chromosomes in Fusarium.</title>
        <authorList>
            <person name="Ma L.J."/>
            <person name="van der Does H.C."/>
            <person name="Borkovich K.A."/>
            <person name="Coleman J.J."/>
            <person name="Daboussi M.J."/>
            <person name="Di Pietro A."/>
            <person name="Dufresne M."/>
            <person name="Freitag M."/>
            <person name="Grabherr M."/>
            <person name="Henrissat B."/>
            <person name="Houterman P.M."/>
            <person name="Kang S."/>
            <person name="Shim W.B."/>
            <person name="Woloshuk C."/>
            <person name="Xie X."/>
            <person name="Xu J.R."/>
            <person name="Antoniw J."/>
            <person name="Baker S.E."/>
            <person name="Bluhm B.H."/>
            <person name="Breakspear A."/>
            <person name="Brown D.W."/>
            <person name="Butchko R.A."/>
            <person name="Chapman S."/>
            <person name="Coulson R."/>
            <person name="Coutinho P.M."/>
            <person name="Danchin E.G."/>
            <person name="Diener A."/>
            <person name="Gale L.R."/>
            <person name="Gardiner D.M."/>
            <person name="Goff S."/>
            <person name="Hammond-Kosack K.E."/>
            <person name="Hilburn K."/>
            <person name="Hua-Van A."/>
            <person name="Jonkers W."/>
            <person name="Kazan K."/>
            <person name="Kodira C.D."/>
            <person name="Koehrsen M."/>
            <person name="Kumar L."/>
            <person name="Lee Y.H."/>
            <person name="Li L."/>
            <person name="Manners J.M."/>
            <person name="Miranda-Saavedra D."/>
            <person name="Mukherjee M."/>
            <person name="Park G."/>
            <person name="Park J."/>
            <person name="Park S.Y."/>
            <person name="Proctor R.H."/>
            <person name="Regev A."/>
            <person name="Ruiz-Roldan M.C."/>
            <person name="Sain D."/>
            <person name="Sakthikumar S."/>
            <person name="Sykes S."/>
            <person name="Schwartz D.C."/>
            <person name="Turgeon B.G."/>
            <person name="Wapinski I."/>
            <person name="Yoder O."/>
            <person name="Young S."/>
            <person name="Zeng Q."/>
            <person name="Zhou S."/>
            <person name="Galagan J."/>
            <person name="Cuomo C.A."/>
            <person name="Kistler H.C."/>
            <person name="Rep M."/>
        </authorList>
    </citation>
    <scope>NUCLEOTIDE SEQUENCE [LARGE SCALE GENOMIC DNA]</scope>
    <source>
        <strain evidence="5">4287</strain>
    </source>
</reference>